<dbReference type="Gene3D" id="3.40.50.720">
    <property type="entry name" value="NAD(P)-binding Rossmann-like Domain"/>
    <property type="match status" value="1"/>
</dbReference>
<proteinExistence type="inferred from homology"/>
<organism evidence="2 3">
    <name type="scientific">Rhizorhabdus histidinilytica</name>
    <dbReference type="NCBI Taxonomy" id="439228"/>
    <lineage>
        <taxon>Bacteria</taxon>
        <taxon>Pseudomonadati</taxon>
        <taxon>Pseudomonadota</taxon>
        <taxon>Alphaproteobacteria</taxon>
        <taxon>Sphingomonadales</taxon>
        <taxon>Sphingomonadaceae</taxon>
        <taxon>Rhizorhabdus</taxon>
    </lineage>
</organism>
<dbReference type="OrthoDB" id="9793325at2"/>
<evidence type="ECO:0000313" key="2">
    <source>
        <dbReference type="EMBL" id="SKC01962.1"/>
    </source>
</evidence>
<gene>
    <name evidence="2" type="ORF">SAMN06295920_111129</name>
</gene>
<dbReference type="Proteomes" id="UP000189818">
    <property type="component" value="Unassembled WGS sequence"/>
</dbReference>
<dbReference type="InterPro" id="IPR050259">
    <property type="entry name" value="SDR"/>
</dbReference>
<accession>A0A1T5G0T5</accession>
<dbReference type="RefSeq" id="WP_079650135.1">
    <property type="nucleotide sequence ID" value="NZ_FUYM01000011.1"/>
</dbReference>
<dbReference type="SUPFAM" id="SSF51735">
    <property type="entry name" value="NAD(P)-binding Rossmann-fold domains"/>
    <property type="match status" value="1"/>
</dbReference>
<dbReference type="AlphaFoldDB" id="A0A1T5G0T5"/>
<evidence type="ECO:0000256" key="1">
    <source>
        <dbReference type="ARBA" id="ARBA00006484"/>
    </source>
</evidence>
<name>A0A1T5G0T5_9SPHN</name>
<dbReference type="PANTHER" id="PTHR42879:SF2">
    <property type="entry name" value="3-OXOACYL-[ACYL-CARRIER-PROTEIN] REDUCTASE FABG"/>
    <property type="match status" value="1"/>
</dbReference>
<dbReference type="InterPro" id="IPR036291">
    <property type="entry name" value="NAD(P)-bd_dom_sf"/>
</dbReference>
<comment type="similarity">
    <text evidence="1">Belongs to the short-chain dehydrogenases/reductases (SDR) family.</text>
</comment>
<dbReference type="CDD" id="cd05233">
    <property type="entry name" value="SDR_c"/>
    <property type="match status" value="1"/>
</dbReference>
<protein>
    <submittedName>
        <fullName evidence="2">NAD(P)-dependent dehydrogenase, short-chain alcohol dehydrogenase family</fullName>
    </submittedName>
</protein>
<sequence length="257" mass="26565">MTDRLFPEGATLLFGGSGGLGGAVALEFARAGSAVALGYRGNREKAEAMAAEIAAAGVEASTVQADLTDRASVEAAIAAAVERHGRVHSIVFAAGPLVPQIYMSQVTPEQWKAAFAIEVDGFFNVVQAALPHFRAAGGGSFVHIGSAGDRLWPGKDGLSVVPKAANEALVRGIAREEGRFGIRANSVLVGVIAGGMFDKLDAIGHFDEAWKEATQKSLSIKRYGKPAEIGHAAVFLASDRAAYVTGEQISVSGGFGV</sequence>
<dbReference type="Pfam" id="PF13561">
    <property type="entry name" value="adh_short_C2"/>
    <property type="match status" value="1"/>
</dbReference>
<keyword evidence="3" id="KW-1185">Reference proteome</keyword>
<dbReference type="PANTHER" id="PTHR42879">
    <property type="entry name" value="3-OXOACYL-(ACYL-CARRIER-PROTEIN) REDUCTASE"/>
    <property type="match status" value="1"/>
</dbReference>
<dbReference type="EMBL" id="FUYM01000011">
    <property type="protein sequence ID" value="SKC01962.1"/>
    <property type="molecule type" value="Genomic_DNA"/>
</dbReference>
<dbReference type="PRINTS" id="PR00081">
    <property type="entry name" value="GDHRDH"/>
</dbReference>
<dbReference type="InterPro" id="IPR002347">
    <property type="entry name" value="SDR_fam"/>
</dbReference>
<evidence type="ECO:0000313" key="3">
    <source>
        <dbReference type="Proteomes" id="UP000189818"/>
    </source>
</evidence>
<reference evidence="3" key="1">
    <citation type="submission" date="2017-02" db="EMBL/GenBank/DDBJ databases">
        <authorList>
            <person name="Varghese N."/>
            <person name="Submissions S."/>
        </authorList>
    </citation>
    <scope>NUCLEOTIDE SEQUENCE [LARGE SCALE GENOMIC DNA]</scope>
    <source>
        <strain evidence="3">UM2</strain>
    </source>
</reference>
<dbReference type="STRING" id="439228.SAMN06295920_111129"/>